<dbReference type="PANTHER" id="PTHR19229">
    <property type="entry name" value="ATP-BINDING CASSETTE TRANSPORTER SUBFAMILY A ABCA"/>
    <property type="match status" value="1"/>
</dbReference>
<dbReference type="EnsemblMetazoa" id="XM_022793382">
    <property type="protein sequence ID" value="XP_022649117"/>
    <property type="gene ID" value="LOC111245259"/>
</dbReference>
<dbReference type="Gene3D" id="3.40.50.300">
    <property type="entry name" value="P-loop containing nucleotide triphosphate hydrolases"/>
    <property type="match status" value="1"/>
</dbReference>
<dbReference type="Pfam" id="PF00005">
    <property type="entry name" value="ABC_tran"/>
    <property type="match status" value="1"/>
</dbReference>
<evidence type="ECO:0000256" key="11">
    <source>
        <dbReference type="SAM" id="Phobius"/>
    </source>
</evidence>
<evidence type="ECO:0000256" key="5">
    <source>
        <dbReference type="ARBA" id="ARBA00022737"/>
    </source>
</evidence>
<evidence type="ECO:0000313" key="13">
    <source>
        <dbReference type="EnsemblMetazoa" id="XP_022649118"/>
    </source>
</evidence>
<dbReference type="InterPro" id="IPR013525">
    <property type="entry name" value="ABC2_TM"/>
</dbReference>
<dbReference type="InterPro" id="IPR003439">
    <property type="entry name" value="ABC_transporter-like_ATP-bd"/>
</dbReference>
<dbReference type="FunFam" id="3.40.50.300:FF:000264">
    <property type="entry name" value="ATP-binding cassette, sub-family A (ABC1), member 1"/>
    <property type="match status" value="1"/>
</dbReference>
<keyword evidence="3" id="KW-0813">Transport</keyword>
<dbReference type="SUPFAM" id="SSF52540">
    <property type="entry name" value="P-loop containing nucleoside triphosphate hydrolases"/>
    <property type="match status" value="1"/>
</dbReference>
<dbReference type="KEGG" id="vde:111245259"/>
<dbReference type="GO" id="GO:0140359">
    <property type="term" value="F:ABC-type transporter activity"/>
    <property type="evidence" value="ECO:0007669"/>
    <property type="project" value="InterPro"/>
</dbReference>
<comment type="similarity">
    <text evidence="2">Belongs to the ABC transporter superfamily. ABCA family.</text>
</comment>
<feature type="transmembrane region" description="Helical" evidence="11">
    <location>
        <begin position="23"/>
        <end position="42"/>
    </location>
</feature>
<feature type="transmembrane region" description="Helical" evidence="11">
    <location>
        <begin position="757"/>
        <end position="777"/>
    </location>
</feature>
<comment type="subcellular location">
    <subcellularLocation>
        <location evidence="1">Membrane</location>
        <topology evidence="1">Multi-pass membrane protein</topology>
    </subcellularLocation>
</comment>
<dbReference type="InterPro" id="IPR027417">
    <property type="entry name" value="P-loop_NTPase"/>
</dbReference>
<keyword evidence="9 11" id="KW-0472">Membrane</keyword>
<keyword evidence="8 11" id="KW-1133">Transmembrane helix</keyword>
<evidence type="ECO:0000256" key="3">
    <source>
        <dbReference type="ARBA" id="ARBA00022448"/>
    </source>
</evidence>
<keyword evidence="4 11" id="KW-0812">Transmembrane</keyword>
<dbReference type="RefSeq" id="XP_022649118.1">
    <property type="nucleotide sequence ID" value="XM_022793383.1"/>
</dbReference>
<evidence type="ECO:0000256" key="7">
    <source>
        <dbReference type="ARBA" id="ARBA00022840"/>
    </source>
</evidence>
<dbReference type="GO" id="GO:0005524">
    <property type="term" value="F:ATP binding"/>
    <property type="evidence" value="ECO:0007669"/>
    <property type="project" value="UniProtKB-KW"/>
</dbReference>
<dbReference type="RefSeq" id="XP_022649117.1">
    <property type="nucleotide sequence ID" value="XM_022793382.1"/>
</dbReference>
<dbReference type="GO" id="GO:0016887">
    <property type="term" value="F:ATP hydrolysis activity"/>
    <property type="evidence" value="ECO:0007669"/>
    <property type="project" value="InterPro"/>
</dbReference>
<dbReference type="OrthoDB" id="6512918at2759"/>
<evidence type="ECO:0000256" key="2">
    <source>
        <dbReference type="ARBA" id="ARBA00008869"/>
    </source>
</evidence>
<feature type="transmembrane region" description="Helical" evidence="11">
    <location>
        <begin position="721"/>
        <end position="745"/>
    </location>
</feature>
<evidence type="ECO:0000313" key="14">
    <source>
        <dbReference type="Proteomes" id="UP000594260"/>
    </source>
</evidence>
<feature type="transmembrane region" description="Helical" evidence="11">
    <location>
        <begin position="1400"/>
        <end position="1424"/>
    </location>
</feature>
<sequence>MKFWGQLRLLLWKNGLCHSRQKLRVTIEVIWPLLLFLILMWVRTRGLKLYIHECHFDQKAMPSAGFIPFIQSTVCTLNNTCHERTSPDNRYAFEYNTSLLVQLVGDVDIIVKKKLHGDTLMSIRKLSSDLKELSAFVKKVTNPEAPLKGKIWVKNIVRAKSSGEFVDSFKEVNLTIPDEVVDKFYHSSLSVSGLQQIFDRGRSDVYSHLCRSDALHKLLNISNKGTTSLPVQLCNLAEPEAFLFTSNVVRNLNWTALLTEMAGITKQSGYDIGLEDWRKALVIAQQVRKEVGELSSLREMLDSLFKKVSEMNRLMDLSDTNSTIRFVQAVVCGRNSTTLLDTEHGPAQRIEEFREQINQNLQQNSQSSDKNKDDKYLYDNSTSQRCNAIFKTLEENQITLFLWKQLKPYVRGKILYSPRTAATFKVIERVNKTFEPLLVVRNTAHHWTASVAPKILSWMQKHSDTVEQIKKLSSTGSLLFLIMMEQHVNNVSTIGVTGNEGIGGMNTTGVTDTLGWLADVPQYVQGANRIAKEVENALNCVEMNRFEGYDREEDLMKNGLKLMAENKLWAALVFTNTAGGSWSANNGEIPKFIRYKIRMDAQKVDSTKRIEDRVYHPGPRRRPAIDLKYITFGFAYLQDLVEQAIISLHTGWVNNTGVYLQQFPYPCYIFDQFIVTIAESFPMFMVLSWVYSFSMIIKSIVREKELRLKEAMKVMGLSNSVLWTAWFINSFLFMFVSSLLLTLILKFGKILEHSNPVIILLFLMCFACATISKAFMVTTWFSRANIAACAGGIVFFTLYLPYPFVKLWTHRFNIHAKGVVSLISNVAFGLGCSYLAHFEEEGTGVQWSNFAQSTMPPDKFSIAHVMGMLLLDSILYFVFAWYIEAVFPGQYGVPKPWYFFLTKSYWTGKPNISKESLEDSLSSNGTQAGPDFEDEPNDLTLGVSIRHLSKTYSGCTKAAVNNLSLNFYENQITSFLGHNGAGKTTTISILTGLYPPTSGTAKIYAQDIREDMDTIRRSLGVCPQHNVLFDELTVFEHLYFYAKLKGRSAREAEREAKEFLKDLNLTNKRNAYSGKLSGGMQRRLSIAIAFVGGSRTVILDEPTAGVDPYARRGIWELVLKYKAGRTVILTTHHMDEADLLGDRIAVINEGQLRCCGSSLFLKTRFGSGYYLTLVRELPKHLPKSPRITPDDNTHKGVEEQTITRSNGSRTDDDNMENLKVLIRRHIEGAALVSSTGVEMSFRLPACPDTYSSFEKLCRELDANLDRLGVSSYGLSDTTLEEVFLKVTKVGESAKSLSTDQVCKEYDPAPPFCQKLAGFFRAFHDGKDDRVSSNFHNKDYKDNAETSEETGRLTQDSFMSHRPDVDLPAPVSKEVVIGALLHRRQLAAMYRRRLQRNTRNLKGLFCEIILPAFFVFLALLFTLLIPPLSEEPSLELLPWLYGPPNNVFFSNEDNMDPLNEKYVDTLLSKPGLGIRCMKSVRLQDMQCRSDLLTNTSTLAEPYDLVAANHVETCDCSVGTLKCPHEPPAPPSLITPTTDVLLNMTGRNISDWIVKTWKQYHKRRYGGFQFGVKNPVVSLNYTVLQLLVERMSEMSGLDSHATFDILAQRITSTQVLNNAKVWFNNKGWASSVAYMNALNNILLRAHLPPGEDPADYGISVINHPMNFTQSQLQDELL</sequence>
<dbReference type="CDD" id="cd03263">
    <property type="entry name" value="ABC_subfamily_A"/>
    <property type="match status" value="1"/>
</dbReference>
<dbReference type="PROSITE" id="PS00211">
    <property type="entry name" value="ABC_TRANSPORTER_1"/>
    <property type="match status" value="1"/>
</dbReference>
<dbReference type="InterPro" id="IPR003593">
    <property type="entry name" value="AAA+_ATPase"/>
</dbReference>
<evidence type="ECO:0000256" key="8">
    <source>
        <dbReference type="ARBA" id="ARBA00022989"/>
    </source>
</evidence>
<dbReference type="Pfam" id="PF12698">
    <property type="entry name" value="ABC2_membrane_3"/>
    <property type="match status" value="1"/>
</dbReference>
<dbReference type="GO" id="GO:0016020">
    <property type="term" value="C:membrane"/>
    <property type="evidence" value="ECO:0007669"/>
    <property type="project" value="UniProtKB-SubCell"/>
</dbReference>
<feature type="domain" description="ABC transporter" evidence="12">
    <location>
        <begin position="943"/>
        <end position="1174"/>
    </location>
</feature>
<keyword evidence="7" id="KW-0067">ATP-binding</keyword>
<dbReference type="PANTHER" id="PTHR19229:SF36">
    <property type="entry name" value="ATP-BINDING CASSETTE SUB-FAMILY A MEMBER 2"/>
    <property type="match status" value="1"/>
</dbReference>
<reference evidence="13" key="1">
    <citation type="submission" date="2021-01" db="UniProtKB">
        <authorList>
            <consortium name="EnsemblMetazoa"/>
        </authorList>
    </citation>
    <scope>IDENTIFICATION</scope>
</reference>
<evidence type="ECO:0000256" key="9">
    <source>
        <dbReference type="ARBA" id="ARBA00023136"/>
    </source>
</evidence>
<feature type="transmembrane region" description="Helical" evidence="11">
    <location>
        <begin position="862"/>
        <end position="883"/>
    </location>
</feature>
<evidence type="ECO:0000256" key="1">
    <source>
        <dbReference type="ARBA" id="ARBA00004141"/>
    </source>
</evidence>
<dbReference type="EnsemblMetazoa" id="XM_022793383">
    <property type="protein sequence ID" value="XP_022649118"/>
    <property type="gene ID" value="LOC111245259"/>
</dbReference>
<dbReference type="SMART" id="SM00382">
    <property type="entry name" value="AAA"/>
    <property type="match status" value="1"/>
</dbReference>
<organism evidence="13 14">
    <name type="scientific">Varroa destructor</name>
    <name type="common">Honeybee mite</name>
    <dbReference type="NCBI Taxonomy" id="109461"/>
    <lineage>
        <taxon>Eukaryota</taxon>
        <taxon>Metazoa</taxon>
        <taxon>Ecdysozoa</taxon>
        <taxon>Arthropoda</taxon>
        <taxon>Chelicerata</taxon>
        <taxon>Arachnida</taxon>
        <taxon>Acari</taxon>
        <taxon>Parasitiformes</taxon>
        <taxon>Mesostigmata</taxon>
        <taxon>Gamasina</taxon>
        <taxon>Dermanyssoidea</taxon>
        <taxon>Varroidae</taxon>
        <taxon>Varroa</taxon>
    </lineage>
</organism>
<dbReference type="InterPro" id="IPR026082">
    <property type="entry name" value="ABCA"/>
</dbReference>
<proteinExistence type="inferred from homology"/>
<dbReference type="GeneID" id="111245259"/>
<dbReference type="OMA" id="MSENGRY"/>
<dbReference type="InParanoid" id="A0A7M7JAI1"/>
<keyword evidence="5" id="KW-0677">Repeat</keyword>
<feature type="transmembrane region" description="Helical" evidence="11">
    <location>
        <begin position="784"/>
        <end position="802"/>
    </location>
</feature>
<dbReference type="Proteomes" id="UP000594260">
    <property type="component" value="Unplaced"/>
</dbReference>
<keyword evidence="6" id="KW-0547">Nucleotide-binding</keyword>
<feature type="compositionally biased region" description="Basic and acidic residues" evidence="10">
    <location>
        <begin position="1188"/>
        <end position="1198"/>
    </location>
</feature>
<dbReference type="PROSITE" id="PS50893">
    <property type="entry name" value="ABC_TRANSPORTER_2"/>
    <property type="match status" value="1"/>
</dbReference>
<protein>
    <recommendedName>
        <fullName evidence="12">ABC transporter domain-containing protein</fullName>
    </recommendedName>
</protein>
<dbReference type="GO" id="GO:0005319">
    <property type="term" value="F:lipid transporter activity"/>
    <property type="evidence" value="ECO:0007669"/>
    <property type="project" value="TreeGrafter"/>
</dbReference>
<evidence type="ECO:0000256" key="10">
    <source>
        <dbReference type="SAM" id="MobiDB-lite"/>
    </source>
</evidence>
<dbReference type="InterPro" id="IPR017871">
    <property type="entry name" value="ABC_transporter-like_CS"/>
</dbReference>
<evidence type="ECO:0000259" key="12">
    <source>
        <dbReference type="PROSITE" id="PS50893"/>
    </source>
</evidence>
<feature type="region of interest" description="Disordered" evidence="10">
    <location>
        <begin position="1182"/>
        <end position="1210"/>
    </location>
</feature>
<evidence type="ECO:0000256" key="4">
    <source>
        <dbReference type="ARBA" id="ARBA00022692"/>
    </source>
</evidence>
<keyword evidence="14" id="KW-1185">Reference proteome</keyword>
<evidence type="ECO:0000256" key="6">
    <source>
        <dbReference type="ARBA" id="ARBA00022741"/>
    </source>
</evidence>
<accession>A0A7M7JAI1</accession>
<name>A0A7M7JAI1_VARDE</name>